<evidence type="ECO:0000313" key="4">
    <source>
        <dbReference type="RefSeq" id="XP_012166503.1"/>
    </source>
</evidence>
<dbReference type="AlphaFoldDB" id="A0A9B2MM02"/>
<feature type="compositionally biased region" description="Basic and acidic residues" evidence="1">
    <location>
        <begin position="499"/>
        <end position="509"/>
    </location>
</feature>
<feature type="compositionally biased region" description="Basic and acidic residues" evidence="1">
    <location>
        <begin position="354"/>
        <end position="379"/>
    </location>
</feature>
<dbReference type="GeneID" id="100642847"/>
<feature type="region of interest" description="Disordered" evidence="1">
    <location>
        <begin position="632"/>
        <end position="686"/>
    </location>
</feature>
<feature type="region of interest" description="Disordered" evidence="1">
    <location>
        <begin position="309"/>
        <end position="412"/>
    </location>
</feature>
<dbReference type="KEGG" id="bter:100642847"/>
<evidence type="ECO:0000256" key="1">
    <source>
        <dbReference type="SAM" id="MobiDB-lite"/>
    </source>
</evidence>
<feature type="compositionally biased region" description="Basic and acidic residues" evidence="1">
    <location>
        <begin position="670"/>
        <end position="686"/>
    </location>
</feature>
<feature type="region of interest" description="Disordered" evidence="1">
    <location>
        <begin position="984"/>
        <end position="1004"/>
    </location>
</feature>
<evidence type="ECO:0000313" key="5">
    <source>
        <dbReference type="RefSeq" id="XP_048264167.1"/>
    </source>
</evidence>
<evidence type="ECO:0000313" key="3">
    <source>
        <dbReference type="Proteomes" id="UP000835206"/>
    </source>
</evidence>
<feature type="compositionally biased region" description="Basic and acidic residues" evidence="1">
    <location>
        <begin position="395"/>
        <end position="406"/>
    </location>
</feature>
<feature type="compositionally biased region" description="Basic and acidic residues" evidence="1">
    <location>
        <begin position="470"/>
        <end position="487"/>
    </location>
</feature>
<organism evidence="3 4">
    <name type="scientific">Bombus terrestris</name>
    <name type="common">Buff-tailed bumblebee</name>
    <name type="synonym">Apis terrestris</name>
    <dbReference type="NCBI Taxonomy" id="30195"/>
    <lineage>
        <taxon>Eukaryota</taxon>
        <taxon>Metazoa</taxon>
        <taxon>Ecdysozoa</taxon>
        <taxon>Arthropoda</taxon>
        <taxon>Hexapoda</taxon>
        <taxon>Insecta</taxon>
        <taxon>Pterygota</taxon>
        <taxon>Neoptera</taxon>
        <taxon>Endopterygota</taxon>
        <taxon>Hymenoptera</taxon>
        <taxon>Apocrita</taxon>
        <taxon>Aculeata</taxon>
        <taxon>Apoidea</taxon>
        <taxon>Anthophila</taxon>
        <taxon>Apidae</taxon>
        <taxon>Bombus</taxon>
        <taxon>Bombus</taxon>
    </lineage>
</organism>
<accession>A0A9B2MM02</accession>
<feature type="compositionally biased region" description="Polar residues" evidence="1">
    <location>
        <begin position="383"/>
        <end position="393"/>
    </location>
</feature>
<feature type="region of interest" description="Disordered" evidence="1">
    <location>
        <begin position="461"/>
        <end position="509"/>
    </location>
</feature>
<feature type="compositionally biased region" description="Polar residues" evidence="1">
    <location>
        <begin position="869"/>
        <end position="879"/>
    </location>
</feature>
<dbReference type="RefSeq" id="XP_012166503.1">
    <property type="nucleotide sequence ID" value="XM_012311113.3"/>
</dbReference>
<feature type="domain" description="PID" evidence="2">
    <location>
        <begin position="96"/>
        <end position="272"/>
    </location>
</feature>
<dbReference type="SUPFAM" id="SSF50729">
    <property type="entry name" value="PH domain-like"/>
    <property type="match status" value="1"/>
</dbReference>
<dbReference type="RefSeq" id="XP_048264167.1">
    <property type="nucleotide sequence ID" value="XM_048408210.1"/>
</dbReference>
<feature type="region of interest" description="Disordered" evidence="1">
    <location>
        <begin position="863"/>
        <end position="883"/>
    </location>
</feature>
<evidence type="ECO:0000259" key="2">
    <source>
        <dbReference type="SMART" id="SM00462"/>
    </source>
</evidence>
<dbReference type="PANTHER" id="PTHR21219">
    <property type="entry name" value="FI19613P1"/>
    <property type="match status" value="1"/>
</dbReference>
<reference evidence="4 5" key="1">
    <citation type="submission" date="2025-04" db="UniProtKB">
        <authorList>
            <consortium name="RefSeq"/>
        </authorList>
    </citation>
    <scope>IDENTIFICATION</scope>
</reference>
<dbReference type="PANTHER" id="PTHR21219:SF4">
    <property type="entry name" value="PID DOMAIN-CONTAINING PROTEIN"/>
    <property type="match status" value="1"/>
</dbReference>
<sequence length="1132" mass="125923">MSCVGMSCYEDGFRLAGPASECSLRSKARIDALFEDSRSIYGSNIGGWYGAVSTMNSNRLEDMGVDEQRRVNSAVQARIEAMFASVEAESETPGECAAAILPVKYMGAAPVGGRVASVRGLQEPLRQLLERIQCSVRAELEVSRRGLTFRTSDTCEKNNPFRRIAVWSALRLRNKRMPSGELHHAFLPLVGDHEQSQTSEEKHADLYRTMRGLKTTSDHYSPIFAVVMRRPGATRLLECHAFVCETEEDAVAAAATLYRSLLADLDANRRRPRHTNGVGCMSIASVASSAREPSPSSRLSTRMNILQSEAIRSTPQHPVRPPRTKKTSVSSSVTEEETEKSSGLQKAPRRKKKNSDIKAEDVLEARGRRKEASPKEKIDPVVQSFSSIQTNFDSKVSKKEERENSKNKTFGIKQELNAPEKIEVENSNNSANKIYDIGANGFYETVYNKYEKHPIIGKAGKVESPAQETPIKEADDAKERMYEKSHGSYDLNNPASSRDASKDQETHSARSDVIIYDRIERPDCKSEENALYERALKRNSKERLYEEHFKDVDKIYSLAQEEIYSGRGSKLGPGKIKSSQEDIFFGRRDNNNEIYQLSQESRGDSVSVERKRSRDQEKIIPGRRVSRVVTMDKPLKKQLSDSTSNLNLIEHNQPRVRKRSRAGSEPPVSRSEDATKALEETRLKRSQSDIDVDRGDLMTRVELPRRGSFLNPGSARRPNSIKGGTPLGFTELFDEFRNQEGLTSVDDILAAIIDPEGMSFNDLKPLYKEFLLKLAATLTQDELYQRSASIMRRRRRPQRRRSSRRTCLLGRAIKRSVSRLKGGPTEFTSVIFPARRLNDSFGSSSSCDARNNHRNRVLANKLGKRRSSWRTSKNGACHTTSEDSDTCRRLNKSAGAAANRSSSGYVSCSECSYDSESCTCVSADKCYCSLSRRIPTQPHVPPNTVVCACDTDSCSESNKCYCARQPIRPTILEQLRQRGIVPSEGTLSRAGSPDKARAVKTGRCRTPSQGLDVLKKQSSSSYGSSNNFALDYDLFNPGRKSQQSSDSEKVLVVSARDTQGRLVYVGGADRDKKCLSHCSSRSGAHHEALSIKKSAEIAAIFGAESSRISRRTSNASSVKSSISLEAGLGYLP</sequence>
<dbReference type="Proteomes" id="UP000835206">
    <property type="component" value="Chromosome 8"/>
</dbReference>
<dbReference type="SMART" id="SM00462">
    <property type="entry name" value="PTB"/>
    <property type="match status" value="1"/>
</dbReference>
<name>A0A9B2MM02_BOMTE</name>
<gene>
    <name evidence="4 5" type="primary">LOC100642847</name>
</gene>
<keyword evidence="3" id="KW-1185">Reference proteome</keyword>
<dbReference type="InterPro" id="IPR006020">
    <property type="entry name" value="PTB/PI_dom"/>
</dbReference>
<protein>
    <submittedName>
        <fullName evidence="4 5">Uncharacterized protein LOC100642847</fullName>
    </submittedName>
</protein>
<proteinExistence type="predicted"/>
<dbReference type="OrthoDB" id="5959615at2759"/>